<evidence type="ECO:0000256" key="2">
    <source>
        <dbReference type="ARBA" id="ARBA00023125"/>
    </source>
</evidence>
<sequence>MIQSSGAATYLLGETFEATIAAQHFGRLTLFDRQIIGADHRRNSSHIRRDGFEHYYLQVLRSGRVVSGRPGEERRLVPGDAVLYDATRPMRSIVDDGDIVTIILTRDQVEAAAPNVRDLHGSVLPKCETGSLGQTVLSFIRCASNLPEPSAAGVGHIITSMLGQIQGRSDAAYSDAVGENNLELSRRLKAEIFIDNNLASDLSSDFIARSIGVSRSSLYRAMQSVGGVETVVTRRRAARMRLLLSRQDKAELIGTSIRKVGFSSISHGSRVFKEIYGQSPDQFRLDIGDNTLSRTQVLHPNRMRDWYSTMND</sequence>
<dbReference type="Gene3D" id="1.10.10.60">
    <property type="entry name" value="Homeodomain-like"/>
    <property type="match status" value="1"/>
</dbReference>
<dbReference type="RefSeq" id="WP_238282057.1">
    <property type="nucleotide sequence ID" value="NZ_BPQL01000149.1"/>
</dbReference>
<name>A0ABV2L5P9_9HYPH</name>
<dbReference type="InterPro" id="IPR018060">
    <property type="entry name" value="HTH_AraC"/>
</dbReference>
<keyword evidence="1" id="KW-0805">Transcription regulation</keyword>
<dbReference type="Pfam" id="PF12833">
    <property type="entry name" value="HTH_18"/>
    <property type="match status" value="1"/>
</dbReference>
<reference evidence="5 6" key="1">
    <citation type="submission" date="2024-06" db="EMBL/GenBank/DDBJ databases">
        <title>Genomic Encyclopedia of Type Strains, Phase IV (KMG-IV): sequencing the most valuable type-strain genomes for metagenomic binning, comparative biology and taxonomic classification.</title>
        <authorList>
            <person name="Goeker M."/>
        </authorList>
    </citation>
    <scope>NUCLEOTIDE SEQUENCE [LARGE SCALE GENOMIC DNA]</scope>
    <source>
        <strain evidence="5 6">DSM 21331</strain>
    </source>
</reference>
<comment type="caution">
    <text evidence="5">The sequence shown here is derived from an EMBL/GenBank/DDBJ whole genome shotgun (WGS) entry which is preliminary data.</text>
</comment>
<dbReference type="SMART" id="SM00342">
    <property type="entry name" value="HTH_ARAC"/>
    <property type="match status" value="1"/>
</dbReference>
<dbReference type="PANTHER" id="PTHR46796:SF6">
    <property type="entry name" value="ARAC SUBFAMILY"/>
    <property type="match status" value="1"/>
</dbReference>
<evidence type="ECO:0000256" key="3">
    <source>
        <dbReference type="ARBA" id="ARBA00023163"/>
    </source>
</evidence>
<gene>
    <name evidence="5" type="ORF">ABID43_002707</name>
</gene>
<dbReference type="EMBL" id="JBEPMM010000007">
    <property type="protein sequence ID" value="MET3693160.1"/>
    <property type="molecule type" value="Genomic_DNA"/>
</dbReference>
<evidence type="ECO:0000259" key="4">
    <source>
        <dbReference type="PROSITE" id="PS01124"/>
    </source>
</evidence>
<evidence type="ECO:0000313" key="6">
    <source>
        <dbReference type="Proteomes" id="UP001549145"/>
    </source>
</evidence>
<dbReference type="Proteomes" id="UP001549145">
    <property type="component" value="Unassembled WGS sequence"/>
</dbReference>
<dbReference type="PROSITE" id="PS01124">
    <property type="entry name" value="HTH_ARAC_FAMILY_2"/>
    <property type="match status" value="1"/>
</dbReference>
<keyword evidence="3" id="KW-0804">Transcription</keyword>
<dbReference type="InterPro" id="IPR050204">
    <property type="entry name" value="AraC_XylS_family_regulators"/>
</dbReference>
<proteinExistence type="predicted"/>
<evidence type="ECO:0000313" key="5">
    <source>
        <dbReference type="EMBL" id="MET3693160.1"/>
    </source>
</evidence>
<protein>
    <submittedName>
        <fullName evidence="5">AraC-like DNA-binding protein</fullName>
    </submittedName>
</protein>
<keyword evidence="2" id="KW-0238">DNA-binding</keyword>
<evidence type="ECO:0000256" key="1">
    <source>
        <dbReference type="ARBA" id="ARBA00023015"/>
    </source>
</evidence>
<keyword evidence="6" id="KW-1185">Reference proteome</keyword>
<dbReference type="PANTHER" id="PTHR46796">
    <property type="entry name" value="HTH-TYPE TRANSCRIPTIONAL ACTIVATOR RHAS-RELATED"/>
    <property type="match status" value="1"/>
</dbReference>
<organism evidence="5 6">
    <name type="scientific">Methylobacterium goesingense</name>
    <dbReference type="NCBI Taxonomy" id="243690"/>
    <lineage>
        <taxon>Bacteria</taxon>
        <taxon>Pseudomonadati</taxon>
        <taxon>Pseudomonadota</taxon>
        <taxon>Alphaproteobacteria</taxon>
        <taxon>Hyphomicrobiales</taxon>
        <taxon>Methylobacteriaceae</taxon>
        <taxon>Methylobacterium</taxon>
    </lineage>
</organism>
<dbReference type="Pfam" id="PF14525">
    <property type="entry name" value="AraC_binding_2"/>
    <property type="match status" value="1"/>
</dbReference>
<dbReference type="InterPro" id="IPR035418">
    <property type="entry name" value="AraC-bd_2"/>
</dbReference>
<feature type="domain" description="HTH araC/xylS-type" evidence="4">
    <location>
        <begin position="188"/>
        <end position="286"/>
    </location>
</feature>
<accession>A0ABV2L5P9</accession>